<dbReference type="PANTHER" id="PTHR13847">
    <property type="entry name" value="SARCOSINE DEHYDROGENASE-RELATED"/>
    <property type="match status" value="1"/>
</dbReference>
<dbReference type="OrthoDB" id="9806601at2"/>
<dbReference type="SUPFAM" id="SSF51905">
    <property type="entry name" value="FAD/NAD(P)-binding domain"/>
    <property type="match status" value="1"/>
</dbReference>
<dbReference type="Gene3D" id="3.30.9.10">
    <property type="entry name" value="D-Amino Acid Oxidase, subunit A, domain 2"/>
    <property type="match status" value="1"/>
</dbReference>
<accession>A0A1M4XTC9</accession>
<dbReference type="AlphaFoldDB" id="A0A1M4XTC9"/>
<dbReference type="Proteomes" id="UP000184485">
    <property type="component" value="Unassembled WGS sequence"/>
</dbReference>
<feature type="domain" description="FAD dependent oxidoreductase" evidence="2">
    <location>
        <begin position="30"/>
        <end position="381"/>
    </location>
</feature>
<evidence type="ECO:0000256" key="1">
    <source>
        <dbReference type="ARBA" id="ARBA00023002"/>
    </source>
</evidence>
<evidence type="ECO:0000313" key="3">
    <source>
        <dbReference type="EMBL" id="SHE96827.1"/>
    </source>
</evidence>
<dbReference type="PANTHER" id="PTHR13847:SF281">
    <property type="entry name" value="FAD DEPENDENT OXIDOREDUCTASE DOMAIN-CONTAINING PROTEIN"/>
    <property type="match status" value="1"/>
</dbReference>
<keyword evidence="4" id="KW-1185">Reference proteome</keyword>
<dbReference type="Gene3D" id="3.50.50.60">
    <property type="entry name" value="FAD/NAD(P)-binding domain"/>
    <property type="match status" value="1"/>
</dbReference>
<proteinExistence type="predicted"/>
<dbReference type="EMBL" id="FQUP01000001">
    <property type="protein sequence ID" value="SHE96827.1"/>
    <property type="molecule type" value="Genomic_DNA"/>
</dbReference>
<keyword evidence="1" id="KW-0560">Oxidoreductase</keyword>
<dbReference type="InterPro" id="IPR006076">
    <property type="entry name" value="FAD-dep_OxRdtase"/>
</dbReference>
<evidence type="ECO:0000259" key="2">
    <source>
        <dbReference type="Pfam" id="PF01266"/>
    </source>
</evidence>
<dbReference type="GO" id="GO:0016491">
    <property type="term" value="F:oxidoreductase activity"/>
    <property type="evidence" value="ECO:0007669"/>
    <property type="project" value="UniProtKB-KW"/>
</dbReference>
<dbReference type="InterPro" id="IPR036188">
    <property type="entry name" value="FAD/NAD-bd_sf"/>
</dbReference>
<dbReference type="RefSeq" id="WP_073051899.1">
    <property type="nucleotide sequence ID" value="NZ_FQUP01000001.1"/>
</dbReference>
<gene>
    <name evidence="3" type="ORF">SAMN02745157_1337</name>
</gene>
<dbReference type="Pfam" id="PF01266">
    <property type="entry name" value="DAO"/>
    <property type="match status" value="1"/>
</dbReference>
<evidence type="ECO:0000313" key="4">
    <source>
        <dbReference type="Proteomes" id="UP000184485"/>
    </source>
</evidence>
<name>A0A1M4XTC9_9HYPH</name>
<sequence length="425" mass="46241">MTAPHTPSWYAETADPTLAFPPLDGDRKAHVAIVGGGYTGLSAALHLAEAGIETVLIEANRIGSGASGRNGGQLHTGQRRDQDWLERHLGRPAAHELFNLAEEAKALVHHLIDKHRIDAEWRPGLVEAVHKRRLVSEERDYVDKLNDDYGYPHAKWIEPDRLAPMIGTDAYFGGRYDSTAGHLHPLKFAQGLARAAVAAGANLHEDTQAIRLDDGMKPLLVTSRGSVRADIVVLAGNGLLDGIDQETETRSMPIKNFILTTAPIGAGMPGGLIPGGEAVSDSRFVVYYWRPTIDGRILFGGGETYSRRDPADIFAFVRRHLLRIYPQLGDVRIDHAWGGTLAVTVNRLPFLRRLRPGVYTASGYSGQGVALAPYGGKIIADAILGNPGRLDSFAALPCPRFPGGKLLRWPALVAGMSWYALRDRI</sequence>
<organism evidence="3 4">
    <name type="scientific">Kaistia soli DSM 19436</name>
    <dbReference type="NCBI Taxonomy" id="1122133"/>
    <lineage>
        <taxon>Bacteria</taxon>
        <taxon>Pseudomonadati</taxon>
        <taxon>Pseudomonadota</taxon>
        <taxon>Alphaproteobacteria</taxon>
        <taxon>Hyphomicrobiales</taxon>
        <taxon>Kaistiaceae</taxon>
        <taxon>Kaistia</taxon>
    </lineage>
</organism>
<reference evidence="3 4" key="1">
    <citation type="submission" date="2016-11" db="EMBL/GenBank/DDBJ databases">
        <authorList>
            <person name="Jaros S."/>
            <person name="Januszkiewicz K."/>
            <person name="Wedrychowicz H."/>
        </authorList>
    </citation>
    <scope>NUCLEOTIDE SEQUENCE [LARGE SCALE GENOMIC DNA]</scope>
    <source>
        <strain evidence="3 4">DSM 19436</strain>
    </source>
</reference>
<dbReference type="STRING" id="1122133.SAMN02745157_1337"/>
<dbReference type="GO" id="GO:0005737">
    <property type="term" value="C:cytoplasm"/>
    <property type="evidence" value="ECO:0007669"/>
    <property type="project" value="TreeGrafter"/>
</dbReference>
<protein>
    <submittedName>
        <fullName evidence="3">Gamma-glutamylputrescine oxidase</fullName>
    </submittedName>
</protein>